<organism evidence="2">
    <name type="scientific">uncultured Caudovirales phage</name>
    <dbReference type="NCBI Taxonomy" id="2100421"/>
    <lineage>
        <taxon>Viruses</taxon>
        <taxon>Duplodnaviria</taxon>
        <taxon>Heunggongvirae</taxon>
        <taxon>Uroviricota</taxon>
        <taxon>Caudoviricetes</taxon>
        <taxon>Peduoviridae</taxon>
        <taxon>Maltschvirus</taxon>
        <taxon>Maltschvirus maltsch</taxon>
    </lineage>
</organism>
<gene>
    <name evidence="2" type="ORF">UFOVP1008_8</name>
    <name evidence="3" type="ORF">UFOVP1160_38</name>
    <name evidence="4" type="ORF">UFOVP1352_12</name>
    <name evidence="1" type="ORF">UFOVP498_16</name>
</gene>
<dbReference type="InterPro" id="IPR036619">
    <property type="entry name" value="NinB_sf"/>
</dbReference>
<evidence type="ECO:0000313" key="4">
    <source>
        <dbReference type="EMBL" id="CAB4199745.1"/>
    </source>
</evidence>
<dbReference type="EMBL" id="LR797301">
    <property type="protein sequence ID" value="CAB4199745.1"/>
    <property type="molecule type" value="Genomic_DNA"/>
</dbReference>
<evidence type="ECO:0000313" key="1">
    <source>
        <dbReference type="EMBL" id="CAB4146478.1"/>
    </source>
</evidence>
<sequence length="157" mass="17458">MILEGTSWVIHTPDQTKRLAYLIDARLQSGPLLVELKPYAPPKTRRQRGYLHAMIREIALALGVHEADLKADLKASFGVVTVEPSLVTGDRVARMLPTEKYSREQMSALIHAITAWAAEKGLTVTEPDDPDTREALGMAYLAVKHEEARVAIRSMRS</sequence>
<reference evidence="2" key="1">
    <citation type="submission" date="2020-05" db="EMBL/GenBank/DDBJ databases">
        <authorList>
            <person name="Chiriac C."/>
            <person name="Salcher M."/>
            <person name="Ghai R."/>
            <person name="Kavagutti S V."/>
        </authorList>
    </citation>
    <scope>NUCLEOTIDE SEQUENCE</scope>
</reference>
<dbReference type="EMBL" id="LR797110">
    <property type="protein sequence ID" value="CAB4187407.1"/>
    <property type="molecule type" value="Genomic_DNA"/>
</dbReference>
<evidence type="ECO:0000313" key="2">
    <source>
        <dbReference type="EMBL" id="CAB4177543.1"/>
    </source>
</evidence>
<dbReference type="SUPFAM" id="SSF103370">
    <property type="entry name" value="NinB"/>
    <property type="match status" value="1"/>
</dbReference>
<accession>A0A6J5PZZ2</accession>
<dbReference type="EMBL" id="LR796954">
    <property type="protein sequence ID" value="CAB4177543.1"/>
    <property type="molecule type" value="Genomic_DNA"/>
</dbReference>
<protein>
    <submittedName>
        <fullName evidence="2">Uncharacterized protein</fullName>
    </submittedName>
</protein>
<evidence type="ECO:0000313" key="3">
    <source>
        <dbReference type="EMBL" id="CAB4187407.1"/>
    </source>
</evidence>
<name>A0A6J5PZZ2_9CAUD</name>
<proteinExistence type="predicted"/>
<dbReference type="Gene3D" id="1.10.3790.10">
    <property type="entry name" value="NinB"/>
    <property type="match status" value="1"/>
</dbReference>
<dbReference type="EMBL" id="LR796467">
    <property type="protein sequence ID" value="CAB4146478.1"/>
    <property type="molecule type" value="Genomic_DNA"/>
</dbReference>